<protein>
    <submittedName>
        <fullName evidence="12">Unannotated protein</fullName>
    </submittedName>
</protein>
<dbReference type="InterPro" id="IPR001133">
    <property type="entry name" value="NADH_UbQ_OxRdtase_chain4L/K"/>
</dbReference>
<dbReference type="NCBIfam" id="NF004320">
    <property type="entry name" value="PRK05715.1-2"/>
    <property type="match status" value="1"/>
</dbReference>
<sequence>MIVTPTWYLVLAAALFSIGAVGMLVRRNVIVMFMCVELMLNAVNLTFVTFSKTLNDLSGQVAVFFVLVVAAAEVAIGLALIVAIFRRRHTGTTADDISELRG</sequence>
<dbReference type="EMBL" id="CAFBOR010000206">
    <property type="protein sequence ID" value="CAB4997383.1"/>
    <property type="molecule type" value="Genomic_DNA"/>
</dbReference>
<dbReference type="NCBIfam" id="NF004321">
    <property type="entry name" value="PRK05715.1-3"/>
    <property type="match status" value="1"/>
</dbReference>
<evidence type="ECO:0000256" key="5">
    <source>
        <dbReference type="ARBA" id="ARBA00022967"/>
    </source>
</evidence>
<feature type="transmembrane region" description="Helical" evidence="9">
    <location>
        <begin position="62"/>
        <end position="85"/>
    </location>
</feature>
<dbReference type="Gene3D" id="1.10.287.3510">
    <property type="match status" value="1"/>
</dbReference>
<dbReference type="InterPro" id="IPR039428">
    <property type="entry name" value="NUOK/Mnh_C1-like"/>
</dbReference>
<evidence type="ECO:0000256" key="2">
    <source>
        <dbReference type="ARBA" id="ARBA00010519"/>
    </source>
</evidence>
<evidence type="ECO:0000256" key="9">
    <source>
        <dbReference type="SAM" id="Phobius"/>
    </source>
</evidence>
<proteinExistence type="inferred from homology"/>
<evidence type="ECO:0000256" key="6">
    <source>
        <dbReference type="ARBA" id="ARBA00022989"/>
    </source>
</evidence>
<gene>
    <name evidence="10" type="ORF">UFOPK2242_01504</name>
    <name evidence="11" type="ORF">UFOPK2925_00801</name>
    <name evidence="12" type="ORF">UFOPK2996_00794</name>
    <name evidence="13" type="ORF">UFOPK3317_00101</name>
    <name evidence="14" type="ORF">UFOPK3789_00669</name>
    <name evidence="15" type="ORF">UFOPK3974_01294</name>
    <name evidence="16" type="ORF">UFOPK4071_00481</name>
</gene>
<dbReference type="EMBL" id="CAFAAH010000094">
    <property type="protein sequence ID" value="CAB4796045.1"/>
    <property type="molecule type" value="Genomic_DNA"/>
</dbReference>
<reference evidence="12" key="1">
    <citation type="submission" date="2020-05" db="EMBL/GenBank/DDBJ databases">
        <authorList>
            <person name="Chiriac C."/>
            <person name="Salcher M."/>
            <person name="Ghai R."/>
            <person name="Kavagutti S V."/>
        </authorList>
    </citation>
    <scope>NUCLEOTIDE SEQUENCE</scope>
</reference>
<keyword evidence="6 9" id="KW-1133">Transmembrane helix</keyword>
<dbReference type="GO" id="GO:0016651">
    <property type="term" value="F:oxidoreductase activity, acting on NAD(P)H"/>
    <property type="evidence" value="ECO:0007669"/>
    <property type="project" value="InterPro"/>
</dbReference>
<comment type="similarity">
    <text evidence="2">Belongs to the complex I subunit 4L family.</text>
</comment>
<evidence type="ECO:0000313" key="13">
    <source>
        <dbReference type="EMBL" id="CAB4855898.1"/>
    </source>
</evidence>
<keyword evidence="3" id="KW-0813">Transport</keyword>
<keyword evidence="4 9" id="KW-0812">Transmembrane</keyword>
<dbReference type="PANTHER" id="PTHR11434:SF21">
    <property type="entry name" value="NADH DEHYDROGENASE SUBUNIT 4L-RELATED"/>
    <property type="match status" value="1"/>
</dbReference>
<dbReference type="NCBIfam" id="NF004323">
    <property type="entry name" value="PRK05715.1-5"/>
    <property type="match status" value="1"/>
</dbReference>
<accession>A0A6J6XIS0</accession>
<evidence type="ECO:0000313" key="14">
    <source>
        <dbReference type="EMBL" id="CAB4950784.1"/>
    </source>
</evidence>
<dbReference type="EMBL" id="CAFBPF010000042">
    <property type="protein sequence ID" value="CAB5006424.1"/>
    <property type="molecule type" value="Genomic_DNA"/>
</dbReference>
<evidence type="ECO:0000313" key="11">
    <source>
        <dbReference type="EMBL" id="CAB4780119.1"/>
    </source>
</evidence>
<evidence type="ECO:0000256" key="1">
    <source>
        <dbReference type="ARBA" id="ARBA00004141"/>
    </source>
</evidence>
<organism evidence="12">
    <name type="scientific">freshwater metagenome</name>
    <dbReference type="NCBI Taxonomy" id="449393"/>
    <lineage>
        <taxon>unclassified sequences</taxon>
        <taxon>metagenomes</taxon>
        <taxon>ecological metagenomes</taxon>
    </lineage>
</organism>
<dbReference type="EMBL" id="CAEZZU010000107">
    <property type="protein sequence ID" value="CAB4780119.1"/>
    <property type="molecule type" value="Genomic_DNA"/>
</dbReference>
<comment type="subcellular location">
    <subcellularLocation>
        <location evidence="1">Membrane</location>
        <topology evidence="1">Multi-pass membrane protein</topology>
    </subcellularLocation>
</comment>
<dbReference type="EMBL" id="CAFBLK010000009">
    <property type="protein sequence ID" value="CAB4855898.1"/>
    <property type="molecule type" value="Genomic_DNA"/>
</dbReference>
<keyword evidence="5" id="KW-1278">Translocase</keyword>
<name>A0A6J6XIS0_9ZZZZ</name>
<evidence type="ECO:0000313" key="16">
    <source>
        <dbReference type="EMBL" id="CAB5006424.1"/>
    </source>
</evidence>
<dbReference type="EMBL" id="CAEZWM010000245">
    <property type="protein sequence ID" value="CAB4671947.1"/>
    <property type="molecule type" value="Genomic_DNA"/>
</dbReference>
<dbReference type="HAMAP" id="MF_01456">
    <property type="entry name" value="NDH1_NuoK"/>
    <property type="match status" value="1"/>
</dbReference>
<feature type="transmembrane region" description="Helical" evidence="9">
    <location>
        <begin position="30"/>
        <end position="50"/>
    </location>
</feature>
<dbReference type="EMBL" id="CAFBNL010000028">
    <property type="protein sequence ID" value="CAB4950784.1"/>
    <property type="molecule type" value="Genomic_DNA"/>
</dbReference>
<evidence type="ECO:0000313" key="15">
    <source>
        <dbReference type="EMBL" id="CAB4997383.1"/>
    </source>
</evidence>
<evidence type="ECO:0000256" key="3">
    <source>
        <dbReference type="ARBA" id="ARBA00022448"/>
    </source>
</evidence>
<dbReference type="FunFam" id="1.10.287.3510:FF:000001">
    <property type="entry name" value="NADH-quinone oxidoreductase subunit K"/>
    <property type="match status" value="1"/>
</dbReference>
<evidence type="ECO:0000256" key="4">
    <source>
        <dbReference type="ARBA" id="ARBA00022692"/>
    </source>
</evidence>
<keyword evidence="8 9" id="KW-0472">Membrane</keyword>
<dbReference type="Pfam" id="PF00420">
    <property type="entry name" value="Oxidored_q2"/>
    <property type="match status" value="1"/>
</dbReference>
<evidence type="ECO:0000256" key="7">
    <source>
        <dbReference type="ARBA" id="ARBA00023027"/>
    </source>
</evidence>
<dbReference type="PANTHER" id="PTHR11434">
    <property type="entry name" value="NADH-UBIQUINONE OXIDOREDUCTASE SUBUNIT ND4L"/>
    <property type="match status" value="1"/>
</dbReference>
<dbReference type="GO" id="GO:0030964">
    <property type="term" value="C:NADH dehydrogenase complex"/>
    <property type="evidence" value="ECO:0007669"/>
    <property type="project" value="TreeGrafter"/>
</dbReference>
<evidence type="ECO:0000313" key="12">
    <source>
        <dbReference type="EMBL" id="CAB4796045.1"/>
    </source>
</evidence>
<feature type="transmembrane region" description="Helical" evidence="9">
    <location>
        <begin position="6"/>
        <end position="25"/>
    </location>
</feature>
<keyword evidence="7" id="KW-0520">NAD</keyword>
<dbReference type="AlphaFoldDB" id="A0A6J6XIS0"/>
<dbReference type="GO" id="GO:0042773">
    <property type="term" value="P:ATP synthesis coupled electron transport"/>
    <property type="evidence" value="ECO:0007669"/>
    <property type="project" value="InterPro"/>
</dbReference>
<evidence type="ECO:0000256" key="8">
    <source>
        <dbReference type="ARBA" id="ARBA00023136"/>
    </source>
</evidence>
<evidence type="ECO:0000313" key="10">
    <source>
        <dbReference type="EMBL" id="CAB4671947.1"/>
    </source>
</evidence>